<gene>
    <name evidence="2" type="ORF">ARMOST_13210</name>
</gene>
<feature type="compositionally biased region" description="Pro residues" evidence="1">
    <location>
        <begin position="202"/>
        <end position="212"/>
    </location>
</feature>
<feature type="region of interest" description="Disordered" evidence="1">
    <location>
        <begin position="401"/>
        <end position="532"/>
    </location>
</feature>
<feature type="compositionally biased region" description="Low complexity" evidence="1">
    <location>
        <begin position="487"/>
        <end position="496"/>
    </location>
</feature>
<reference evidence="3" key="1">
    <citation type="journal article" date="2017" name="Nat. Ecol. Evol.">
        <title>Genome expansion and lineage-specific genetic innovations in the forest pathogenic fungi Armillaria.</title>
        <authorList>
            <person name="Sipos G."/>
            <person name="Prasanna A.N."/>
            <person name="Walter M.C."/>
            <person name="O'Connor E."/>
            <person name="Balint B."/>
            <person name="Krizsan K."/>
            <person name="Kiss B."/>
            <person name="Hess J."/>
            <person name="Varga T."/>
            <person name="Slot J."/>
            <person name="Riley R."/>
            <person name="Boka B."/>
            <person name="Rigling D."/>
            <person name="Barry K."/>
            <person name="Lee J."/>
            <person name="Mihaltcheva S."/>
            <person name="LaButti K."/>
            <person name="Lipzen A."/>
            <person name="Waldron R."/>
            <person name="Moloney N.M."/>
            <person name="Sperisen C."/>
            <person name="Kredics L."/>
            <person name="Vagvoelgyi C."/>
            <person name="Patrignani A."/>
            <person name="Fitzpatrick D."/>
            <person name="Nagy I."/>
            <person name="Doyle S."/>
            <person name="Anderson J.B."/>
            <person name="Grigoriev I.V."/>
            <person name="Gueldener U."/>
            <person name="Muensterkoetter M."/>
            <person name="Nagy L.G."/>
        </authorList>
    </citation>
    <scope>NUCLEOTIDE SEQUENCE [LARGE SCALE GENOMIC DNA]</scope>
    <source>
        <strain evidence="3">C18/9</strain>
    </source>
</reference>
<protein>
    <submittedName>
        <fullName evidence="2">Uncharacterized protein</fullName>
    </submittedName>
</protein>
<feature type="region of interest" description="Disordered" evidence="1">
    <location>
        <begin position="120"/>
        <end position="264"/>
    </location>
</feature>
<accession>A0A284RM39</accession>
<feature type="compositionally biased region" description="Low complexity" evidence="1">
    <location>
        <begin position="1"/>
        <end position="10"/>
    </location>
</feature>
<dbReference type="OrthoDB" id="2163387at2759"/>
<proteinExistence type="predicted"/>
<dbReference type="EMBL" id="FUEG01000011">
    <property type="protein sequence ID" value="SJL09829.1"/>
    <property type="molecule type" value="Genomic_DNA"/>
</dbReference>
<dbReference type="STRING" id="47428.A0A284RM39"/>
<name>A0A284RM39_ARMOS</name>
<evidence type="ECO:0000313" key="3">
    <source>
        <dbReference type="Proteomes" id="UP000219338"/>
    </source>
</evidence>
<feature type="compositionally biased region" description="Low complexity" evidence="1">
    <location>
        <begin position="328"/>
        <end position="340"/>
    </location>
</feature>
<dbReference type="Proteomes" id="UP000219338">
    <property type="component" value="Unassembled WGS sequence"/>
</dbReference>
<feature type="region of interest" description="Disordered" evidence="1">
    <location>
        <begin position="1"/>
        <end position="42"/>
    </location>
</feature>
<organism evidence="2 3">
    <name type="scientific">Armillaria ostoyae</name>
    <name type="common">Armillaria root rot fungus</name>
    <dbReference type="NCBI Taxonomy" id="47428"/>
    <lineage>
        <taxon>Eukaryota</taxon>
        <taxon>Fungi</taxon>
        <taxon>Dikarya</taxon>
        <taxon>Basidiomycota</taxon>
        <taxon>Agaricomycotina</taxon>
        <taxon>Agaricomycetes</taxon>
        <taxon>Agaricomycetidae</taxon>
        <taxon>Agaricales</taxon>
        <taxon>Marasmiineae</taxon>
        <taxon>Physalacriaceae</taxon>
        <taxon>Armillaria</taxon>
    </lineage>
</organism>
<feature type="region of interest" description="Disordered" evidence="1">
    <location>
        <begin position="80"/>
        <end position="106"/>
    </location>
</feature>
<feature type="compositionally biased region" description="Polar residues" evidence="1">
    <location>
        <begin position="138"/>
        <end position="172"/>
    </location>
</feature>
<feature type="compositionally biased region" description="Low complexity" evidence="1">
    <location>
        <begin position="440"/>
        <end position="454"/>
    </location>
</feature>
<sequence length="579" mass="59973">MATPSSSATSPSPPMTYIPHASAGSQSSGSLPTEAFDREHKKKAVQKFLARAELSNVTRALRTRLSYASYKTINNAPNASLRDFESQGQSPGSSSTFARSNTARRKPPIASSYHANLATHGMGGAGATSSPLRRGTSGPITLTAGLSSRGSFLSTNGMPTNAGDPSSSTSRHSIGGPTLFTSILAPPPTQQARTILNANDPPVAPPIRPAPSPQTQGGRVARSIAEGTRAHSKSHRPDGAGSSKGKHRARTSGVDADRGDVDADGDVDMKAAQTLTSLLLHHRPSISGSVSSPRSSFDGSDAGSTQSYSQYTQSSARGFPNSGPPPSSSLASTSTISVGSYRDKTPPMSNASPTQQTTPRPAPTDNEAADLMLFLATSPSPARPSNKDAKDMAAYRTLGGGAGALRAKGRVLFPTAPGDPNSQDAGRANPRGLGSGLSRGGESSFTSSISSIGSDLGGRRDSIPGIDRSSNRSSTPSQLLPPPSFPPQTSVPSSPSGRRKSVDGSPRPGSAHDFNFHDFINASPSPSRGYPQHNRLTGLRADVGRKLFEGEQLRLGMQGAHMKRPDDRGLGAGIDLLKS</sequence>
<feature type="compositionally biased region" description="Polar residues" evidence="1">
    <location>
        <begin position="86"/>
        <end position="101"/>
    </location>
</feature>
<feature type="region of interest" description="Disordered" evidence="1">
    <location>
        <begin position="284"/>
        <end position="371"/>
    </location>
</feature>
<feature type="region of interest" description="Disordered" evidence="1">
    <location>
        <begin position="559"/>
        <end position="579"/>
    </location>
</feature>
<dbReference type="AlphaFoldDB" id="A0A284RM39"/>
<keyword evidence="3" id="KW-1185">Reference proteome</keyword>
<feature type="compositionally biased region" description="Low complexity" evidence="1">
    <location>
        <begin position="285"/>
        <end position="315"/>
    </location>
</feature>
<evidence type="ECO:0000313" key="2">
    <source>
        <dbReference type="EMBL" id="SJL09829.1"/>
    </source>
</evidence>
<evidence type="ECO:0000256" key="1">
    <source>
        <dbReference type="SAM" id="MobiDB-lite"/>
    </source>
</evidence>
<dbReference type="OMA" id="RAEISMV"/>